<dbReference type="Pfam" id="PF00450">
    <property type="entry name" value="Peptidase_S10"/>
    <property type="match status" value="1"/>
</dbReference>
<dbReference type="InterPro" id="IPR011333">
    <property type="entry name" value="SKP1/BTB/POZ_sf"/>
</dbReference>
<dbReference type="Gene3D" id="3.40.50.11320">
    <property type="match status" value="1"/>
</dbReference>
<dbReference type="PROSITE" id="PS50097">
    <property type="entry name" value="BTB"/>
    <property type="match status" value="1"/>
</dbReference>
<dbReference type="Gene3D" id="3.30.710.10">
    <property type="entry name" value="Potassium Channel Kv1.1, Chain A"/>
    <property type="match status" value="1"/>
</dbReference>
<dbReference type="PANTHER" id="PTHR22744:SF17">
    <property type="entry name" value="BTB DOMAIN-CONTAINING PROTEIN"/>
    <property type="match status" value="1"/>
</dbReference>
<dbReference type="Proteomes" id="UP000005408">
    <property type="component" value="Unassembled WGS sequence"/>
</dbReference>
<dbReference type="InterPro" id="IPR001563">
    <property type="entry name" value="Peptidase_S10"/>
</dbReference>
<dbReference type="EnsemblMetazoa" id="G29245.5">
    <property type="protein sequence ID" value="G29245.5:cds"/>
    <property type="gene ID" value="G29245"/>
</dbReference>
<dbReference type="AlphaFoldDB" id="A0A8W8LNG8"/>
<sequence length="186" mass="21448">MATANDKPLQDMEEHTKLDLSEVEPFSYDENTTDVVLCVEEKKLHLSRGVVMLASPVFRKMLTSNGEGTQNEISLPEESYKDFVLFLKCFSPVEYVELYGQLDIIVNTLGTLKWVSTLDIYGKYSKVDRQRFPRRQQMKNTCGFVKTYKNFSMFWIMNAGHMVPKDNGAAGLEMVKQILRSNKKRK</sequence>
<dbReference type="InterPro" id="IPR029058">
    <property type="entry name" value="AB_hydrolase_fold"/>
</dbReference>
<proteinExistence type="inferred from homology"/>
<evidence type="ECO:0000256" key="1">
    <source>
        <dbReference type="ARBA" id="ARBA00009431"/>
    </source>
</evidence>
<dbReference type="GO" id="GO:0006508">
    <property type="term" value="P:proteolysis"/>
    <property type="evidence" value="ECO:0007669"/>
    <property type="project" value="InterPro"/>
</dbReference>
<dbReference type="SUPFAM" id="SSF54695">
    <property type="entry name" value="POZ domain"/>
    <property type="match status" value="1"/>
</dbReference>
<name>A0A8W8LNG8_MAGGI</name>
<protein>
    <recommendedName>
        <fullName evidence="2">BTB domain-containing protein</fullName>
    </recommendedName>
</protein>
<organism evidence="3 4">
    <name type="scientific">Magallana gigas</name>
    <name type="common">Pacific oyster</name>
    <name type="synonym">Crassostrea gigas</name>
    <dbReference type="NCBI Taxonomy" id="29159"/>
    <lineage>
        <taxon>Eukaryota</taxon>
        <taxon>Metazoa</taxon>
        <taxon>Spiralia</taxon>
        <taxon>Lophotrochozoa</taxon>
        <taxon>Mollusca</taxon>
        <taxon>Bivalvia</taxon>
        <taxon>Autobranchia</taxon>
        <taxon>Pteriomorphia</taxon>
        <taxon>Ostreida</taxon>
        <taxon>Ostreoidea</taxon>
        <taxon>Ostreidae</taxon>
        <taxon>Magallana</taxon>
    </lineage>
</organism>
<dbReference type="GO" id="GO:0004185">
    <property type="term" value="F:serine-type carboxypeptidase activity"/>
    <property type="evidence" value="ECO:0007669"/>
    <property type="project" value="InterPro"/>
</dbReference>
<evidence type="ECO:0000313" key="3">
    <source>
        <dbReference type="EnsemblMetazoa" id="G29245.5:cds"/>
    </source>
</evidence>
<feature type="domain" description="BTB" evidence="2">
    <location>
        <begin position="33"/>
        <end position="88"/>
    </location>
</feature>
<reference evidence="3" key="1">
    <citation type="submission" date="2022-08" db="UniProtKB">
        <authorList>
            <consortium name="EnsemblMetazoa"/>
        </authorList>
    </citation>
    <scope>IDENTIFICATION</scope>
    <source>
        <strain evidence="3">05x7-T-G4-1.051#20</strain>
    </source>
</reference>
<accession>A0A8W8LNG8</accession>
<dbReference type="Pfam" id="PF00651">
    <property type="entry name" value="BTB"/>
    <property type="match status" value="1"/>
</dbReference>
<evidence type="ECO:0000313" key="4">
    <source>
        <dbReference type="Proteomes" id="UP000005408"/>
    </source>
</evidence>
<keyword evidence="4" id="KW-1185">Reference proteome</keyword>
<dbReference type="CDD" id="cd18186">
    <property type="entry name" value="BTB_POZ_ZBTB_KLHL-like"/>
    <property type="match status" value="1"/>
</dbReference>
<evidence type="ECO:0000259" key="2">
    <source>
        <dbReference type="PROSITE" id="PS50097"/>
    </source>
</evidence>
<dbReference type="InterPro" id="IPR000210">
    <property type="entry name" value="BTB/POZ_dom"/>
</dbReference>
<dbReference type="SUPFAM" id="SSF53474">
    <property type="entry name" value="alpha/beta-Hydrolases"/>
    <property type="match status" value="1"/>
</dbReference>
<dbReference type="PANTHER" id="PTHR22744">
    <property type="entry name" value="HELIX LOOP HELIX PROTEIN 21-RELATED"/>
    <property type="match status" value="1"/>
</dbReference>
<comment type="similarity">
    <text evidence="1">Belongs to the peptidase S10 family.</text>
</comment>